<evidence type="ECO:0000313" key="3">
    <source>
        <dbReference type="Proteomes" id="UP001168575"/>
    </source>
</evidence>
<reference evidence="2" key="1">
    <citation type="submission" date="2023-07" db="EMBL/GenBank/DDBJ databases">
        <title>Between Cages and Wild: Unraveling the Impact of Captivity on Animal Microbiomes and Antimicrobial Resistance.</title>
        <authorList>
            <person name="Schmartz G.P."/>
            <person name="Rehner J."/>
            <person name="Schuff M.J."/>
            <person name="Becker S.L."/>
            <person name="Kravczyk M."/>
            <person name="Gurevich A."/>
            <person name="Francke R."/>
            <person name="Mueller R."/>
            <person name="Keller V."/>
            <person name="Keller A."/>
        </authorList>
    </citation>
    <scope>NUCLEOTIDE SEQUENCE</scope>
    <source>
        <strain evidence="2">S12M_St_49</strain>
    </source>
</reference>
<name>A0AA43RKC3_9ACTN</name>
<feature type="transmembrane region" description="Helical" evidence="1">
    <location>
        <begin position="12"/>
        <end position="28"/>
    </location>
</feature>
<dbReference type="NCBIfam" id="NF038065">
    <property type="entry name" value="Pr6Pr"/>
    <property type="match status" value="1"/>
</dbReference>
<organism evidence="2 3">
    <name type="scientific">Phoenicibacter congonensis</name>
    <dbReference type="NCBI Taxonomy" id="1944646"/>
    <lineage>
        <taxon>Bacteria</taxon>
        <taxon>Bacillati</taxon>
        <taxon>Actinomycetota</taxon>
        <taxon>Coriobacteriia</taxon>
        <taxon>Eggerthellales</taxon>
        <taxon>Eggerthellaceae</taxon>
        <taxon>Phoenicibacter</taxon>
    </lineage>
</organism>
<dbReference type="EMBL" id="JAUMVS010000153">
    <property type="protein sequence ID" value="MDO4842376.1"/>
    <property type="molecule type" value="Genomic_DNA"/>
</dbReference>
<feature type="transmembrane region" description="Helical" evidence="1">
    <location>
        <begin position="116"/>
        <end position="133"/>
    </location>
</feature>
<keyword evidence="3" id="KW-1185">Reference proteome</keyword>
<accession>A0AA43RKC3</accession>
<gene>
    <name evidence="2" type="ORF">Q3982_06855</name>
</gene>
<evidence type="ECO:0000256" key="1">
    <source>
        <dbReference type="SAM" id="Phobius"/>
    </source>
</evidence>
<keyword evidence="1" id="KW-1133">Transmembrane helix</keyword>
<protein>
    <submittedName>
        <fullName evidence="2">Pr6Pr family membrane protein</fullName>
    </submittedName>
</protein>
<dbReference type="InterPro" id="IPR049713">
    <property type="entry name" value="Pr6Pr-like"/>
</dbReference>
<evidence type="ECO:0000313" key="2">
    <source>
        <dbReference type="EMBL" id="MDO4842376.1"/>
    </source>
</evidence>
<feature type="transmembrane region" description="Helical" evidence="1">
    <location>
        <begin position="145"/>
        <end position="166"/>
    </location>
</feature>
<keyword evidence="1" id="KW-0472">Membrane</keyword>
<proteinExistence type="predicted"/>
<dbReference type="AlphaFoldDB" id="A0AA43RKC3"/>
<feature type="transmembrane region" description="Helical" evidence="1">
    <location>
        <begin position="186"/>
        <end position="207"/>
    </location>
</feature>
<sequence>MLESEQKRKASLVYKTLIVLAAVVGILLQCEIGTSNFSLYSFRMFTTLSNLAVALFFAVYVVFSLRNSSFSDSQKKAFKAFKFLITMCIMLTGLVAHFMLVGMFDSMDAEANAGLVLLHYVVPIATVLDWLIFDIKGETTRKMPLFAAVFPVLYALVTMIAAQFMQGDGKYPYPFLNVDILGVDGVALNIVLLAVAFIAVGYAGVWVDHKLAAQRGR</sequence>
<comment type="caution">
    <text evidence="2">The sequence shown here is derived from an EMBL/GenBank/DDBJ whole genome shotgun (WGS) entry which is preliminary data.</text>
</comment>
<feature type="transmembrane region" description="Helical" evidence="1">
    <location>
        <begin position="40"/>
        <end position="63"/>
    </location>
</feature>
<feature type="transmembrane region" description="Helical" evidence="1">
    <location>
        <begin position="83"/>
        <end position="104"/>
    </location>
</feature>
<dbReference type="Proteomes" id="UP001168575">
    <property type="component" value="Unassembled WGS sequence"/>
</dbReference>
<keyword evidence="1" id="KW-0812">Transmembrane</keyword>